<accession>A0A5C6BKA0</accession>
<evidence type="ECO:0000256" key="1">
    <source>
        <dbReference type="SAM" id="MobiDB-lite"/>
    </source>
</evidence>
<dbReference type="EC" id="5.3.99.-" evidence="3"/>
<dbReference type="Proteomes" id="UP000320735">
    <property type="component" value="Unassembled WGS sequence"/>
</dbReference>
<dbReference type="Pfam" id="PF01261">
    <property type="entry name" value="AP_endonuc_2"/>
    <property type="match status" value="1"/>
</dbReference>
<feature type="domain" description="Xylose isomerase-like TIM barrel" evidence="2">
    <location>
        <begin position="21"/>
        <end position="264"/>
    </location>
</feature>
<proteinExistence type="predicted"/>
<reference evidence="3 4" key="1">
    <citation type="submission" date="2019-02" db="EMBL/GenBank/DDBJ databases">
        <title>Deep-cultivation of Planctomycetes and their phenomic and genomic characterization uncovers novel biology.</title>
        <authorList>
            <person name="Wiegand S."/>
            <person name="Jogler M."/>
            <person name="Boedeker C."/>
            <person name="Pinto D."/>
            <person name="Vollmers J."/>
            <person name="Rivas-Marin E."/>
            <person name="Kohn T."/>
            <person name="Peeters S.H."/>
            <person name="Heuer A."/>
            <person name="Rast P."/>
            <person name="Oberbeckmann S."/>
            <person name="Bunk B."/>
            <person name="Jeske O."/>
            <person name="Meyerdierks A."/>
            <person name="Storesund J.E."/>
            <person name="Kallscheuer N."/>
            <person name="Luecker S."/>
            <person name="Lage O.M."/>
            <person name="Pohl T."/>
            <person name="Merkel B.J."/>
            <person name="Hornburger P."/>
            <person name="Mueller R.-W."/>
            <person name="Bruemmer F."/>
            <person name="Labrenz M."/>
            <person name="Spormann A.M."/>
            <person name="Op Den Camp H."/>
            <person name="Overmann J."/>
            <person name="Amann R."/>
            <person name="Jetten M.S.M."/>
            <person name="Mascher T."/>
            <person name="Medema M.H."/>
            <person name="Devos D.P."/>
            <person name="Kaster A.-K."/>
            <person name="Ovreas L."/>
            <person name="Rohde M."/>
            <person name="Galperin M.Y."/>
            <person name="Jogler C."/>
        </authorList>
    </citation>
    <scope>NUCLEOTIDE SEQUENCE [LARGE SCALE GENOMIC DNA]</scope>
    <source>
        <strain evidence="3 4">CA54</strain>
    </source>
</reference>
<dbReference type="InterPro" id="IPR050312">
    <property type="entry name" value="IolE/XylAMocC-like"/>
</dbReference>
<feature type="region of interest" description="Disordered" evidence="1">
    <location>
        <begin position="310"/>
        <end position="330"/>
    </location>
</feature>
<sequence length="330" mass="35885">MYKSLSARAIGLKATLTEVVEAAITHGFGGIDVQIELVLPLANAMGLKYCQQIIQAADSTPGSWVLPTRWQDEDEALFQRDLAELPELAKLAQDTGFTRVTTAVPPTSNVRPLEENLEWSKNRLQQIADVVGECGQQLGLEYLATPTLRKDAKHEFIHTLAGLKQLKELIARDNVGYLLDSWHWHMAGETAADLSSLKAEEIVAIHVNDAPADIPNDEQIDNVRRLPGSTGVIDINTFLQTISDTGYEGPMTAEPFAAGVRTLNKNRVVELVSESLDRVWFRKDEIAAQEAARAEAARLAAEAAAAVAATAETVPAEGEPVLAEADTKEE</sequence>
<comment type="caution">
    <text evidence="3">The sequence shown here is derived from an EMBL/GenBank/DDBJ whole genome shotgun (WGS) entry which is preliminary data.</text>
</comment>
<evidence type="ECO:0000313" key="4">
    <source>
        <dbReference type="Proteomes" id="UP000320735"/>
    </source>
</evidence>
<dbReference type="PANTHER" id="PTHR12110:SF52">
    <property type="entry name" value="XYLOSE ISOMERASE"/>
    <property type="match status" value="1"/>
</dbReference>
<gene>
    <name evidence="3" type="primary">iolI_1</name>
    <name evidence="3" type="ORF">CA54_04170</name>
</gene>
<dbReference type="Gene3D" id="3.20.20.150">
    <property type="entry name" value="Divalent-metal-dependent TIM barrel enzymes"/>
    <property type="match status" value="1"/>
</dbReference>
<dbReference type="InterPro" id="IPR036237">
    <property type="entry name" value="Xyl_isomerase-like_sf"/>
</dbReference>
<dbReference type="PANTHER" id="PTHR12110">
    <property type="entry name" value="HYDROXYPYRUVATE ISOMERASE"/>
    <property type="match status" value="1"/>
</dbReference>
<organism evidence="3 4">
    <name type="scientific">Symmachiella macrocystis</name>
    <dbReference type="NCBI Taxonomy" id="2527985"/>
    <lineage>
        <taxon>Bacteria</taxon>
        <taxon>Pseudomonadati</taxon>
        <taxon>Planctomycetota</taxon>
        <taxon>Planctomycetia</taxon>
        <taxon>Planctomycetales</taxon>
        <taxon>Planctomycetaceae</taxon>
        <taxon>Symmachiella</taxon>
    </lineage>
</organism>
<name>A0A5C6BKA0_9PLAN</name>
<protein>
    <submittedName>
        <fullName evidence="3">Inosose isomerase</fullName>
        <ecNumber evidence="3">5.3.99.-</ecNumber>
    </submittedName>
</protein>
<keyword evidence="3" id="KW-0413">Isomerase</keyword>
<dbReference type="EMBL" id="SJPP01000001">
    <property type="protein sequence ID" value="TWU11609.1"/>
    <property type="molecule type" value="Genomic_DNA"/>
</dbReference>
<dbReference type="InterPro" id="IPR013022">
    <property type="entry name" value="Xyl_isomerase-like_TIM-brl"/>
</dbReference>
<dbReference type="AlphaFoldDB" id="A0A5C6BKA0"/>
<dbReference type="GO" id="GO:0016853">
    <property type="term" value="F:isomerase activity"/>
    <property type="evidence" value="ECO:0007669"/>
    <property type="project" value="UniProtKB-KW"/>
</dbReference>
<evidence type="ECO:0000313" key="3">
    <source>
        <dbReference type="EMBL" id="TWU11609.1"/>
    </source>
</evidence>
<keyword evidence="4" id="KW-1185">Reference proteome</keyword>
<evidence type="ECO:0000259" key="2">
    <source>
        <dbReference type="Pfam" id="PF01261"/>
    </source>
</evidence>
<dbReference type="SUPFAM" id="SSF51658">
    <property type="entry name" value="Xylose isomerase-like"/>
    <property type="match status" value="1"/>
</dbReference>